<dbReference type="Proteomes" id="UP001214043">
    <property type="component" value="Chromosome"/>
</dbReference>
<accession>A0AAE9ZGY9</accession>
<dbReference type="KEGG" id="hfl:PUV54_11860"/>
<name>A0AAE9ZGY9_9PROT</name>
<dbReference type="Pfam" id="PF02620">
    <property type="entry name" value="YceD"/>
    <property type="match status" value="1"/>
</dbReference>
<sequence>MNTENDDPEFSHKVDLGGLPRSGKAFRLVADNVSLERIATRLNVISADAFSCDLHLRASRHEINITGKVTATLIRECVASLEPMEEVIDESFDVEFARSSPDNLRKENEDGEAVYEGEDIPPEIHEGEIFDIGEFAVQQLALAMNPFPRMPGAQSLAEVYGREDNVSPFAVLAEKFKKSDENQ</sequence>
<evidence type="ECO:0000313" key="2">
    <source>
        <dbReference type="Proteomes" id="UP001214043"/>
    </source>
</evidence>
<gene>
    <name evidence="1" type="ORF">PUV54_11860</name>
</gene>
<evidence type="ECO:0000313" key="1">
    <source>
        <dbReference type="EMBL" id="WDI30651.1"/>
    </source>
</evidence>
<dbReference type="RefSeq" id="WP_274492461.1">
    <property type="nucleotide sequence ID" value="NZ_CP118166.1"/>
</dbReference>
<keyword evidence="2" id="KW-1185">Reference proteome</keyword>
<proteinExistence type="predicted"/>
<protein>
    <submittedName>
        <fullName evidence="1">DUF177 domain-containing protein</fullName>
    </submittedName>
</protein>
<dbReference type="InterPro" id="IPR003772">
    <property type="entry name" value="YceD"/>
</dbReference>
<dbReference type="AlphaFoldDB" id="A0AAE9ZGY9"/>
<reference evidence="1" key="1">
    <citation type="submission" date="2023-02" db="EMBL/GenBank/DDBJ databases">
        <title>Genome sequence of Hyphococcus flavus.</title>
        <authorList>
            <person name="Rong J.-C."/>
            <person name="Zhao Q."/>
            <person name="Yi M."/>
            <person name="Wu J.-Y."/>
        </authorList>
    </citation>
    <scope>NUCLEOTIDE SEQUENCE</scope>
    <source>
        <strain evidence="1">MCCC 1K03223</strain>
    </source>
</reference>
<organism evidence="1 2">
    <name type="scientific">Hyphococcus flavus</name>
    <dbReference type="NCBI Taxonomy" id="1866326"/>
    <lineage>
        <taxon>Bacteria</taxon>
        <taxon>Pseudomonadati</taxon>
        <taxon>Pseudomonadota</taxon>
        <taxon>Alphaproteobacteria</taxon>
        <taxon>Parvularculales</taxon>
        <taxon>Parvularculaceae</taxon>
        <taxon>Hyphococcus</taxon>
    </lineage>
</organism>
<dbReference type="EMBL" id="CP118166">
    <property type="protein sequence ID" value="WDI30651.1"/>
    <property type="molecule type" value="Genomic_DNA"/>
</dbReference>